<dbReference type="InterPro" id="IPR027417">
    <property type="entry name" value="P-loop_NTPase"/>
</dbReference>
<protein>
    <recommendedName>
        <fullName evidence="3">Sulfotransferase family protein</fullName>
    </recommendedName>
</protein>
<gene>
    <name evidence="1" type="ORF">TBK1r_18480</name>
</gene>
<sequence length="266" mass="30287">MNGQEFPRLVFCVTTGRSGTGLLTRQMSRFQGVYSAHEEEPNFVDVMRCSQSDPRKAKEFLIESKLPSIKWTKSSLYFDSSHLFCKGFFEPLVDLGLFPDLIILRRDMRSVAKSLLALGTIPSRSSLGRRYLLQPDDPGVLALGNWEHLSDYQLCYWYCVETERRACLYRKKAQDLGSKVVEIEFEALTSGRSERMLERELGLVPSPCYRVGKRFFRRSKKVNAKSRHKIQLGDLDFAGQEAEVNARLIQDNCATAVNELKIGGSI</sequence>
<accession>A0ABX5XM53</accession>
<dbReference type="EMBL" id="CP036432">
    <property type="protein sequence ID" value="QDV82916.1"/>
    <property type="molecule type" value="Genomic_DNA"/>
</dbReference>
<dbReference type="SUPFAM" id="SSF52540">
    <property type="entry name" value="P-loop containing nucleoside triphosphate hydrolases"/>
    <property type="match status" value="1"/>
</dbReference>
<keyword evidence="2" id="KW-1185">Reference proteome</keyword>
<organism evidence="1 2">
    <name type="scientific">Stieleria magnilauensis</name>
    <dbReference type="NCBI Taxonomy" id="2527963"/>
    <lineage>
        <taxon>Bacteria</taxon>
        <taxon>Pseudomonadati</taxon>
        <taxon>Planctomycetota</taxon>
        <taxon>Planctomycetia</taxon>
        <taxon>Pirellulales</taxon>
        <taxon>Pirellulaceae</taxon>
        <taxon>Stieleria</taxon>
    </lineage>
</organism>
<dbReference type="RefSeq" id="WP_145209050.1">
    <property type="nucleotide sequence ID" value="NZ_CP036432.1"/>
</dbReference>
<name>A0ABX5XM53_9BACT</name>
<reference evidence="1 2" key="1">
    <citation type="submission" date="2019-02" db="EMBL/GenBank/DDBJ databases">
        <title>Deep-cultivation of Planctomycetes and their phenomic and genomic characterization uncovers novel biology.</title>
        <authorList>
            <person name="Wiegand S."/>
            <person name="Jogler M."/>
            <person name="Boedeker C."/>
            <person name="Pinto D."/>
            <person name="Vollmers J."/>
            <person name="Rivas-Marin E."/>
            <person name="Kohn T."/>
            <person name="Peeters S.H."/>
            <person name="Heuer A."/>
            <person name="Rast P."/>
            <person name="Oberbeckmann S."/>
            <person name="Bunk B."/>
            <person name="Jeske O."/>
            <person name="Meyerdierks A."/>
            <person name="Storesund J.E."/>
            <person name="Kallscheuer N."/>
            <person name="Luecker S."/>
            <person name="Lage O.M."/>
            <person name="Pohl T."/>
            <person name="Merkel B.J."/>
            <person name="Hornburger P."/>
            <person name="Mueller R.-W."/>
            <person name="Bruemmer F."/>
            <person name="Labrenz M."/>
            <person name="Spormann A.M."/>
            <person name="Op den Camp H."/>
            <person name="Overmann J."/>
            <person name="Amann R."/>
            <person name="Jetten M.S.M."/>
            <person name="Mascher T."/>
            <person name="Medema M.H."/>
            <person name="Devos D.P."/>
            <person name="Kaster A.-K."/>
            <person name="Ovreas L."/>
            <person name="Rohde M."/>
            <person name="Galperin M.Y."/>
            <person name="Jogler C."/>
        </authorList>
    </citation>
    <scope>NUCLEOTIDE SEQUENCE [LARGE SCALE GENOMIC DNA]</scope>
    <source>
        <strain evidence="1 2">TBK1r</strain>
    </source>
</reference>
<evidence type="ECO:0000313" key="2">
    <source>
        <dbReference type="Proteomes" id="UP000318081"/>
    </source>
</evidence>
<evidence type="ECO:0008006" key="3">
    <source>
        <dbReference type="Google" id="ProtNLM"/>
    </source>
</evidence>
<proteinExistence type="predicted"/>
<dbReference type="Proteomes" id="UP000318081">
    <property type="component" value="Chromosome"/>
</dbReference>
<dbReference type="Gene3D" id="3.40.50.300">
    <property type="entry name" value="P-loop containing nucleotide triphosphate hydrolases"/>
    <property type="match status" value="1"/>
</dbReference>
<evidence type="ECO:0000313" key="1">
    <source>
        <dbReference type="EMBL" id="QDV82916.1"/>
    </source>
</evidence>